<reference evidence="3" key="1">
    <citation type="journal article" date="2018" name="Nat. Microbiol.">
        <title>Leveraging single-cell genomics to expand the fungal tree of life.</title>
        <authorList>
            <person name="Ahrendt S.R."/>
            <person name="Quandt C.A."/>
            <person name="Ciobanu D."/>
            <person name="Clum A."/>
            <person name="Salamov A."/>
            <person name="Andreopoulos B."/>
            <person name="Cheng J.F."/>
            <person name="Woyke T."/>
            <person name="Pelin A."/>
            <person name="Henrissat B."/>
            <person name="Reynolds N.K."/>
            <person name="Benny G.L."/>
            <person name="Smith M.E."/>
            <person name="James T.Y."/>
            <person name="Grigoriev I.V."/>
        </authorList>
    </citation>
    <scope>NUCLEOTIDE SEQUENCE [LARGE SCALE GENOMIC DNA]</scope>
</reference>
<gene>
    <name evidence="2" type="ORF">BDK51DRAFT_38512</name>
</gene>
<accession>A0A4P9W4J3</accession>
<evidence type="ECO:0000256" key="1">
    <source>
        <dbReference type="SAM" id="Phobius"/>
    </source>
</evidence>
<evidence type="ECO:0000313" key="2">
    <source>
        <dbReference type="EMBL" id="RKO87271.1"/>
    </source>
</evidence>
<proteinExistence type="predicted"/>
<organism evidence="2 3">
    <name type="scientific">Blyttiomyces helicus</name>
    <dbReference type="NCBI Taxonomy" id="388810"/>
    <lineage>
        <taxon>Eukaryota</taxon>
        <taxon>Fungi</taxon>
        <taxon>Fungi incertae sedis</taxon>
        <taxon>Chytridiomycota</taxon>
        <taxon>Chytridiomycota incertae sedis</taxon>
        <taxon>Chytridiomycetes</taxon>
        <taxon>Chytridiomycetes incertae sedis</taxon>
        <taxon>Blyttiomyces</taxon>
    </lineage>
</organism>
<sequence>MILNAAYAFSLGRTFRRGALTNIPFLTTFTLLFTFLSFLLLADPNPISCLFRVNCGTKEALAALGYSTIAAPIEYHSALGHNVLPRDFRWKVWALAVANLGALVGFEACGVLGVVREWARRKWPAEKVVYRV</sequence>
<dbReference type="AlphaFoldDB" id="A0A4P9W4J3"/>
<keyword evidence="1" id="KW-0472">Membrane</keyword>
<feature type="transmembrane region" description="Helical" evidence="1">
    <location>
        <begin position="20"/>
        <end position="42"/>
    </location>
</feature>
<feature type="transmembrane region" description="Helical" evidence="1">
    <location>
        <begin position="92"/>
        <end position="115"/>
    </location>
</feature>
<dbReference type="OrthoDB" id="48943at2759"/>
<protein>
    <submittedName>
        <fullName evidence="2">Uncharacterized protein</fullName>
    </submittedName>
</protein>
<dbReference type="EMBL" id="KZ997550">
    <property type="protein sequence ID" value="RKO87271.1"/>
    <property type="molecule type" value="Genomic_DNA"/>
</dbReference>
<keyword evidence="3" id="KW-1185">Reference proteome</keyword>
<keyword evidence="1" id="KW-1133">Transmembrane helix</keyword>
<dbReference type="Proteomes" id="UP000269721">
    <property type="component" value="Unassembled WGS sequence"/>
</dbReference>
<name>A0A4P9W4J3_9FUNG</name>
<evidence type="ECO:0000313" key="3">
    <source>
        <dbReference type="Proteomes" id="UP000269721"/>
    </source>
</evidence>
<keyword evidence="1" id="KW-0812">Transmembrane</keyword>